<dbReference type="InterPro" id="IPR038750">
    <property type="entry name" value="YczE/YyaS-like"/>
</dbReference>
<keyword evidence="2" id="KW-1133">Transmembrane helix</keyword>
<dbReference type="AlphaFoldDB" id="A0A5B9HQB5"/>
<reference evidence="3" key="1">
    <citation type="submission" date="2019-08" db="EMBL/GenBank/DDBJ databases">
        <title>Antibiosis Participates in the Biocontrol of Bucillus cereus 0-9 Against Rice Sheath Blight.</title>
        <authorList>
            <person name="Wang G."/>
            <person name="Liu F."/>
        </authorList>
    </citation>
    <scope>NUCLEOTIDE SEQUENCE</scope>
    <source>
        <strain evidence="3">09</strain>
    </source>
</reference>
<dbReference type="EMBL" id="CP042874">
    <property type="protein sequence ID" value="QEF17768.1"/>
    <property type="molecule type" value="Genomic_DNA"/>
</dbReference>
<accession>A0A5B9HQB5</accession>
<feature type="transmembrane region" description="Helical" evidence="2">
    <location>
        <begin position="143"/>
        <end position="163"/>
    </location>
</feature>
<dbReference type="PANTHER" id="PTHR40078:SF1">
    <property type="entry name" value="INTEGRAL MEMBRANE PROTEIN"/>
    <property type="match status" value="1"/>
</dbReference>
<feature type="transmembrane region" description="Helical" evidence="2">
    <location>
        <begin position="33"/>
        <end position="58"/>
    </location>
</feature>
<keyword evidence="2" id="KW-0472">Membrane</keyword>
<evidence type="ECO:0000256" key="1">
    <source>
        <dbReference type="SAM" id="MobiDB-lite"/>
    </source>
</evidence>
<keyword evidence="2" id="KW-0812">Transmembrane</keyword>
<protein>
    <submittedName>
        <fullName evidence="3">YitT family protein</fullName>
    </submittedName>
</protein>
<evidence type="ECO:0000256" key="2">
    <source>
        <dbReference type="SAM" id="Phobius"/>
    </source>
</evidence>
<feature type="compositionally biased region" description="Basic and acidic residues" evidence="1">
    <location>
        <begin position="211"/>
        <end position="222"/>
    </location>
</feature>
<feature type="transmembrane region" description="Helical" evidence="2">
    <location>
        <begin position="169"/>
        <end position="186"/>
    </location>
</feature>
<proteinExistence type="predicted"/>
<organism evidence="3">
    <name type="scientific">Bacillus cereus</name>
    <dbReference type="NCBI Taxonomy" id="1396"/>
    <lineage>
        <taxon>Bacteria</taxon>
        <taxon>Bacillati</taxon>
        <taxon>Bacillota</taxon>
        <taxon>Bacilli</taxon>
        <taxon>Bacillales</taxon>
        <taxon>Bacillaceae</taxon>
        <taxon>Bacillus</taxon>
        <taxon>Bacillus cereus group</taxon>
    </lineage>
</organism>
<gene>
    <name evidence="3" type="ORF">FRY47_15825</name>
</gene>
<dbReference type="Pfam" id="PF19700">
    <property type="entry name" value="DUF6198"/>
    <property type="match status" value="1"/>
</dbReference>
<feature type="transmembrane region" description="Helical" evidence="2">
    <location>
        <begin position="70"/>
        <end position="91"/>
    </location>
</feature>
<evidence type="ECO:0000313" key="3">
    <source>
        <dbReference type="EMBL" id="QEF17768.1"/>
    </source>
</evidence>
<dbReference type="RefSeq" id="WP_000878276.1">
    <property type="nucleotide sequence ID" value="NZ_CP187290.1"/>
</dbReference>
<feature type="transmembrane region" description="Helical" evidence="2">
    <location>
        <begin position="103"/>
        <end position="122"/>
    </location>
</feature>
<name>A0A5B9HQB5_BACCE</name>
<sequence>MKYVFYVLGILILTLGISFTIQSDLGTSPFDALLVGLSLNVGLTVGSWEIIIALLLICCNSILKRHRPEILGLLTAFITGIGIDVWLFFLRNLITPEIWYSKMIYFGIGLVITGLGTAIYLQTNFAPIPIDRLTLIIQELTRTNIFISRTYIYLIFLIMATILHGPIGVGTILTVCLGGLLLNFFMPLTKKVIDDLFVHQSTTSPSYKSNKAADHNDNKSIF</sequence>
<dbReference type="PANTHER" id="PTHR40078">
    <property type="entry name" value="INTEGRAL MEMBRANE PROTEIN-RELATED"/>
    <property type="match status" value="1"/>
</dbReference>
<feature type="region of interest" description="Disordered" evidence="1">
    <location>
        <begin position="203"/>
        <end position="222"/>
    </location>
</feature>